<dbReference type="Gene3D" id="3.40.50.880">
    <property type="match status" value="1"/>
</dbReference>
<dbReference type="AlphaFoldDB" id="A0A2V4AZY5"/>
<dbReference type="PANTHER" id="PTHR40469:SF2">
    <property type="entry name" value="GALACTOSE-BINDING DOMAIN-LIKE SUPERFAMILY PROTEIN"/>
    <property type="match status" value="1"/>
</dbReference>
<dbReference type="InterPro" id="IPR010496">
    <property type="entry name" value="AL/BT2_dom"/>
</dbReference>
<proteinExistence type="predicted"/>
<reference evidence="3 4" key="1">
    <citation type="submission" date="2016-07" db="EMBL/GenBank/DDBJ databases">
        <title>Draft genome sequence of Prauserella muralis DSM 45305, isolated from a mould-covered wall in an indoor environment.</title>
        <authorList>
            <person name="Ruckert C."/>
            <person name="Albersmeier A."/>
            <person name="Jiang C.-L."/>
            <person name="Jiang Y."/>
            <person name="Kalinowski J."/>
            <person name="Schneider O."/>
            <person name="Winkler A."/>
            <person name="Zotchev S.B."/>
        </authorList>
    </citation>
    <scope>NUCLEOTIDE SEQUENCE [LARGE SCALE GENOMIC DNA]</scope>
    <source>
        <strain evidence="3 4">DSM 45305</strain>
    </source>
</reference>
<keyword evidence="3" id="KW-0378">Hydrolase</keyword>
<dbReference type="OrthoDB" id="8217716at2"/>
<dbReference type="InterPro" id="IPR029062">
    <property type="entry name" value="Class_I_gatase-like"/>
</dbReference>
<accession>A0A2V4AZY5</accession>
<dbReference type="Gene3D" id="2.60.120.560">
    <property type="entry name" value="Exo-inulinase, domain 1"/>
    <property type="match status" value="1"/>
</dbReference>
<sequence length="469" mass="51051">MRRSSSTSTRSRSPRNRWRFGAAVLALCTGFGGAVTATAAEATQDQTSAETPSVLVFSKTAGYRHGSIPTGIAAIHELGAAHNFTVEATEDAAAFTDDNLSRFDAVIWLSTTGDVLNDAQQAAFERYVGGGGGYVGVHAASDTEYDWPWYGDLVGAYFDSHPHIQEATVHVEDGQHPSTAHLPDQWTRTDEWYNFRDNPRQDVHVLASLDEGSYDVGAGAMGDHPIAWCHENSGGRAWYTGGGHTAESYAEPEFRQHLAGGILYAAGEVAGDCSTPVPCEAAEPAKGYRMLFDGTQRSLERWNQAGPGSFALQRDCSIRSVGGMGLFWFGKEFSAYSLKLDWKMSGDDNSGVFVGFPDPGDDPWVAVNRGYEIQIDATDAPEKTTGAIYDFQSADIAARDAALNPPGEWNSYEIVVRGQKIKVFLNGTQINEFHNTDPNRNLKDGFVGIQNHGDSDDVSFRNIQIKELR</sequence>
<evidence type="ECO:0000259" key="2">
    <source>
        <dbReference type="Pfam" id="PF06439"/>
    </source>
</evidence>
<gene>
    <name evidence="3" type="ORF">BAY60_12710</name>
</gene>
<dbReference type="GO" id="GO:0016787">
    <property type="term" value="F:hydrolase activity"/>
    <property type="evidence" value="ECO:0007669"/>
    <property type="project" value="UniProtKB-KW"/>
</dbReference>
<dbReference type="Pfam" id="PF06283">
    <property type="entry name" value="ThuA"/>
    <property type="match status" value="1"/>
</dbReference>
<dbReference type="EMBL" id="MASW01000002">
    <property type="protein sequence ID" value="PXY27303.1"/>
    <property type="molecule type" value="Genomic_DNA"/>
</dbReference>
<protein>
    <submittedName>
        <fullName evidence="3">Glycosyl hydrolase</fullName>
    </submittedName>
</protein>
<feature type="domain" description="ThuA-like" evidence="1">
    <location>
        <begin position="54"/>
        <end position="265"/>
    </location>
</feature>
<dbReference type="PANTHER" id="PTHR40469">
    <property type="entry name" value="SECRETED GLYCOSYL HYDROLASE"/>
    <property type="match status" value="1"/>
</dbReference>
<comment type="caution">
    <text evidence="3">The sequence shown here is derived from an EMBL/GenBank/DDBJ whole genome shotgun (WGS) entry which is preliminary data.</text>
</comment>
<name>A0A2V4AZY5_9PSEU</name>
<evidence type="ECO:0000313" key="4">
    <source>
        <dbReference type="Proteomes" id="UP000249915"/>
    </source>
</evidence>
<dbReference type="Pfam" id="PF06439">
    <property type="entry name" value="3keto-disac_hyd"/>
    <property type="match status" value="1"/>
</dbReference>
<evidence type="ECO:0000259" key="1">
    <source>
        <dbReference type="Pfam" id="PF06283"/>
    </source>
</evidence>
<feature type="domain" description="3-keto-alpha-glucoside-1,2-lyase/3-keto-2-hydroxy-glucal hydratase" evidence="2">
    <location>
        <begin position="288"/>
        <end position="466"/>
    </location>
</feature>
<dbReference type="SUPFAM" id="SSF52317">
    <property type="entry name" value="Class I glutamine amidotransferase-like"/>
    <property type="match status" value="1"/>
</dbReference>
<evidence type="ECO:0000313" key="3">
    <source>
        <dbReference type="EMBL" id="PXY27303.1"/>
    </source>
</evidence>
<keyword evidence="4" id="KW-1185">Reference proteome</keyword>
<dbReference type="InterPro" id="IPR029010">
    <property type="entry name" value="ThuA-like"/>
</dbReference>
<organism evidence="3 4">
    <name type="scientific">Prauserella muralis</name>
    <dbReference type="NCBI Taxonomy" id="588067"/>
    <lineage>
        <taxon>Bacteria</taxon>
        <taxon>Bacillati</taxon>
        <taxon>Actinomycetota</taxon>
        <taxon>Actinomycetes</taxon>
        <taxon>Pseudonocardiales</taxon>
        <taxon>Pseudonocardiaceae</taxon>
        <taxon>Prauserella</taxon>
    </lineage>
</organism>
<dbReference type="Proteomes" id="UP000249915">
    <property type="component" value="Unassembled WGS sequence"/>
</dbReference>